<comment type="caution">
    <text evidence="5">The sequence shown here is derived from an EMBL/GenBank/DDBJ whole genome shotgun (WGS) entry which is preliminary data.</text>
</comment>
<reference evidence="5 6" key="1">
    <citation type="submission" date="2020-07" db="EMBL/GenBank/DDBJ databases">
        <title>Sequencing the genomes of 1000 actinobacteria strains.</title>
        <authorList>
            <person name="Klenk H.-P."/>
        </authorList>
    </citation>
    <scope>NUCLEOTIDE SEQUENCE [LARGE SCALE GENOMIC DNA]</scope>
    <source>
        <strain evidence="5 6">DSM 18448</strain>
    </source>
</reference>
<dbReference type="Pfam" id="PF08241">
    <property type="entry name" value="Methyltransf_11"/>
    <property type="match status" value="1"/>
</dbReference>
<dbReference type="Gene3D" id="3.40.50.150">
    <property type="entry name" value="Vaccinia Virus protein VP39"/>
    <property type="match status" value="1"/>
</dbReference>
<evidence type="ECO:0000313" key="5">
    <source>
        <dbReference type="EMBL" id="NYH92311.1"/>
    </source>
</evidence>
<feature type="domain" description="Methyltransferase type 11" evidence="4">
    <location>
        <begin position="44"/>
        <end position="131"/>
    </location>
</feature>
<dbReference type="CDD" id="cd02440">
    <property type="entry name" value="AdoMet_MTases"/>
    <property type="match status" value="1"/>
</dbReference>
<evidence type="ECO:0000259" key="4">
    <source>
        <dbReference type="Pfam" id="PF08241"/>
    </source>
</evidence>
<accession>A0A852ZGM3</accession>
<dbReference type="PANTHER" id="PTHR44942:SF4">
    <property type="entry name" value="METHYLTRANSFERASE TYPE 11 DOMAIN-CONTAINING PROTEIN"/>
    <property type="match status" value="1"/>
</dbReference>
<sequence>MSAPRADRATIFGLNAETYERWRPTYPDEAVDWLVPAGASVVADLGAGTGKLTGALLARGLRVEAVEPDVRMLDVLRRVHPSARVHNAGAEELPLADACVDAVFAADAWHWFPFDSAVAQARRVLRPGGWLGLMWSMASPIEPWEKELAALDPSYAPQPEEATGGETPFPADETETATFRWTWRRTPDAWCSYLETLSAFVLMPEPERRERLREAHALVSGACRAVGPATAGIHHEVFCLRWRPAP</sequence>
<keyword evidence="6" id="KW-1185">Reference proteome</keyword>
<evidence type="ECO:0000256" key="2">
    <source>
        <dbReference type="ARBA" id="ARBA00022603"/>
    </source>
</evidence>
<gene>
    <name evidence="5" type="ORF">F4554_004949</name>
</gene>
<dbReference type="SUPFAM" id="SSF53335">
    <property type="entry name" value="S-adenosyl-L-methionine-dependent methyltransferases"/>
    <property type="match status" value="1"/>
</dbReference>
<dbReference type="EMBL" id="JACBZH010000001">
    <property type="protein sequence ID" value="NYH92311.1"/>
    <property type="molecule type" value="Genomic_DNA"/>
</dbReference>
<comment type="similarity">
    <text evidence="1">Belongs to the methyltransferase superfamily.</text>
</comment>
<proteinExistence type="inferred from homology"/>
<dbReference type="RefSeq" id="WP_202889447.1">
    <property type="nucleotide sequence ID" value="NZ_BAAARR010000005.1"/>
</dbReference>
<evidence type="ECO:0000256" key="3">
    <source>
        <dbReference type="ARBA" id="ARBA00022679"/>
    </source>
</evidence>
<keyword evidence="2 5" id="KW-0489">Methyltransferase</keyword>
<dbReference type="GO" id="GO:0008757">
    <property type="term" value="F:S-adenosylmethionine-dependent methyltransferase activity"/>
    <property type="evidence" value="ECO:0007669"/>
    <property type="project" value="InterPro"/>
</dbReference>
<keyword evidence="3 5" id="KW-0808">Transferase</keyword>
<dbReference type="InterPro" id="IPR013216">
    <property type="entry name" value="Methyltransf_11"/>
</dbReference>
<name>A0A852ZGM3_9ACTN</name>
<dbReference type="InterPro" id="IPR029063">
    <property type="entry name" value="SAM-dependent_MTases_sf"/>
</dbReference>
<dbReference type="Proteomes" id="UP000579605">
    <property type="component" value="Unassembled WGS sequence"/>
</dbReference>
<protein>
    <submittedName>
        <fullName evidence="5">SAM-dependent methyltransferase</fullName>
    </submittedName>
</protein>
<dbReference type="AlphaFoldDB" id="A0A852ZGM3"/>
<dbReference type="InterPro" id="IPR051052">
    <property type="entry name" value="Diverse_substrate_MTase"/>
</dbReference>
<dbReference type="PANTHER" id="PTHR44942">
    <property type="entry name" value="METHYLTRANSF_11 DOMAIN-CONTAINING PROTEIN"/>
    <property type="match status" value="1"/>
</dbReference>
<evidence type="ECO:0000313" key="6">
    <source>
        <dbReference type="Proteomes" id="UP000579605"/>
    </source>
</evidence>
<dbReference type="GO" id="GO:0032259">
    <property type="term" value="P:methylation"/>
    <property type="evidence" value="ECO:0007669"/>
    <property type="project" value="UniProtKB-KW"/>
</dbReference>
<evidence type="ECO:0000256" key="1">
    <source>
        <dbReference type="ARBA" id="ARBA00008361"/>
    </source>
</evidence>
<organism evidence="5 6">
    <name type="scientific">Actinopolymorpha rutila</name>
    <dbReference type="NCBI Taxonomy" id="446787"/>
    <lineage>
        <taxon>Bacteria</taxon>
        <taxon>Bacillati</taxon>
        <taxon>Actinomycetota</taxon>
        <taxon>Actinomycetes</taxon>
        <taxon>Propionibacteriales</taxon>
        <taxon>Actinopolymorphaceae</taxon>
        <taxon>Actinopolymorpha</taxon>
    </lineage>
</organism>